<dbReference type="Pfam" id="PF16798">
    <property type="entry name" value="DUF5069"/>
    <property type="match status" value="1"/>
</dbReference>
<sequence>MNLPRPTDQLAGCVWLPRIIAKARLLAAGALPGDYAARFCALAGVDGQFLAWFGLTRDEIVALAQRSDADAAEWFLSSPVRHGRIAEWNRIAVNLGRPGFPMADRLPVALATTYRHLAGRDLETVFAVLAADEADETPAARADAGNRTTVPMK</sequence>
<gene>
    <name evidence="2" type="ordered locus">Oter_1319</name>
</gene>
<evidence type="ECO:0000313" key="3">
    <source>
        <dbReference type="Proteomes" id="UP000007013"/>
    </source>
</evidence>
<evidence type="ECO:0000313" key="2">
    <source>
        <dbReference type="EMBL" id="ACB74604.1"/>
    </source>
</evidence>
<accession>B1ZRB7</accession>
<evidence type="ECO:0000259" key="1">
    <source>
        <dbReference type="Pfam" id="PF16798"/>
    </source>
</evidence>
<dbReference type="OrthoDB" id="195768at2"/>
<feature type="domain" description="DUF5069" evidence="1">
    <location>
        <begin position="6"/>
        <end position="133"/>
    </location>
</feature>
<dbReference type="STRING" id="452637.Oter_1319"/>
<name>B1ZRB7_OPITP</name>
<dbReference type="HOGENOM" id="CLU_1711396_0_0_0"/>
<dbReference type="Proteomes" id="UP000007013">
    <property type="component" value="Chromosome"/>
</dbReference>
<reference evidence="2 3" key="1">
    <citation type="journal article" date="2011" name="J. Bacteriol.">
        <title>Genome sequence of the verrucomicrobium Opitutus terrae PB90-1, an abundant inhabitant of rice paddy soil ecosystems.</title>
        <authorList>
            <person name="van Passel M.W."/>
            <person name="Kant R."/>
            <person name="Palva A."/>
            <person name="Copeland A."/>
            <person name="Lucas S."/>
            <person name="Lapidus A."/>
            <person name="Glavina del Rio T."/>
            <person name="Pitluck S."/>
            <person name="Goltsman E."/>
            <person name="Clum A."/>
            <person name="Sun H."/>
            <person name="Schmutz J."/>
            <person name="Larimer F.W."/>
            <person name="Land M.L."/>
            <person name="Hauser L."/>
            <person name="Kyrpides N."/>
            <person name="Mikhailova N."/>
            <person name="Richardson P.P."/>
            <person name="Janssen P.H."/>
            <person name="de Vos W.M."/>
            <person name="Smidt H."/>
        </authorList>
    </citation>
    <scope>NUCLEOTIDE SEQUENCE [LARGE SCALE GENOMIC DNA]</scope>
    <source>
        <strain evidence="3">DSM 11246 / JCM 15787 / PB90-1</strain>
    </source>
</reference>
<dbReference type="AlphaFoldDB" id="B1ZRB7"/>
<organism evidence="2 3">
    <name type="scientific">Opitutus terrae (strain DSM 11246 / JCM 15787 / PB90-1)</name>
    <dbReference type="NCBI Taxonomy" id="452637"/>
    <lineage>
        <taxon>Bacteria</taxon>
        <taxon>Pseudomonadati</taxon>
        <taxon>Verrucomicrobiota</taxon>
        <taxon>Opitutia</taxon>
        <taxon>Opitutales</taxon>
        <taxon>Opitutaceae</taxon>
        <taxon>Opitutus</taxon>
    </lineage>
</organism>
<dbReference type="EMBL" id="CP001032">
    <property type="protein sequence ID" value="ACB74604.1"/>
    <property type="molecule type" value="Genomic_DNA"/>
</dbReference>
<keyword evidence="3" id="KW-1185">Reference proteome</keyword>
<dbReference type="RefSeq" id="WP_012374142.1">
    <property type="nucleotide sequence ID" value="NC_010571.1"/>
</dbReference>
<protein>
    <recommendedName>
        <fullName evidence="1">DUF5069 domain-containing protein</fullName>
    </recommendedName>
</protein>
<dbReference type="KEGG" id="ote:Oter_1319"/>
<dbReference type="InterPro" id="IPR031849">
    <property type="entry name" value="DUF5069"/>
</dbReference>
<proteinExistence type="predicted"/>